<proteinExistence type="predicted"/>
<sequence length="762" mass="85223">MADQDEFARRQRVLSEFGDFVLDHDDLDDILNEACRLIALALDADLAKVIEIDRDSDTGLVRAGVGWRADIVGRERVSLSDRSSEAFAIERTEPVITNDIMHEERFTFPSFLLDHGVVALVNVPILLPGRIPYGILQVDARIPRAFDQEDVEFLKTYAMVLGPVIDRLKTAAALKETDERLRLIVENARAYVMVVSDADDRITDWLAGSEKILGWSPAEAIGKTTDMIFTNEDRSEGIPARELSGARERGTAPNVRWHQRQDGTPVFLDGQTIALKDRAGRLRGYLKIGQDVTDRVRAETALRESEERFRQFGEASRDILWMRDAETLQWQYLTPAFETVYGLSRDEALSGDNFRAWLDLIVPEDRDRAIEAIEQVRAGSHVVFDYRIRRPLDGAIRWLRNTDFPIADASGKVSVIGGVGHDLTELREAEQRLQVLLEGIPQLVWRAVGAGEWTWSSPQWTAYTGLSSGESAGLGWLEAFHPHDRDAVRRAWEGAHRTGGLDVEARICHAENRDYRWFQTRASPVRDAGGTIVEWLGTSTDIDDIRDLQERQRILVAELQHRTRNLMGVVRSMADKTARASADLPDFRARFRDRLESLSRVQSLLSRLNEHDRVSFDELVGAELAALDGTADRVSLEGPGGVRLRSSTVQTLAMALHELATNAVKYGALGQPQGQLRIRWSLEPNGPGDRPWLHIDWRERGVVMPPAGSAPAGGGQGRELIERALPYQLKARTSFELGADGVHCTIGLPVSATRNAKETEHG</sequence>
<keyword evidence="12" id="KW-0067">ATP-binding</keyword>
<feature type="domain" description="PAS" evidence="16">
    <location>
        <begin position="305"/>
        <end position="380"/>
    </location>
</feature>
<dbReference type="SUPFAM" id="SSF55874">
    <property type="entry name" value="ATPase domain of HSP90 chaperone/DNA topoisomerase II/histidine kinase"/>
    <property type="match status" value="1"/>
</dbReference>
<name>A0A1T5FL76_9SPHN</name>
<feature type="domain" description="PAS" evidence="16">
    <location>
        <begin position="177"/>
        <end position="250"/>
    </location>
</feature>
<evidence type="ECO:0000256" key="15">
    <source>
        <dbReference type="ARBA" id="ARBA00023170"/>
    </source>
</evidence>
<keyword evidence="5" id="KW-0716">Sensory transduction</keyword>
<evidence type="ECO:0000256" key="14">
    <source>
        <dbReference type="ARBA" id="ARBA00023026"/>
    </source>
</evidence>
<dbReference type="InterPro" id="IPR013656">
    <property type="entry name" value="PAS_4"/>
</dbReference>
<dbReference type="EC" id="2.7.13.3" evidence="2"/>
<dbReference type="Gene3D" id="3.30.450.40">
    <property type="match status" value="1"/>
</dbReference>
<dbReference type="EMBL" id="FUYM01000010">
    <property type="protein sequence ID" value="SKB96837.1"/>
    <property type="molecule type" value="Genomic_DNA"/>
</dbReference>
<keyword evidence="10" id="KW-0547">Nucleotide-binding</keyword>
<evidence type="ECO:0000256" key="12">
    <source>
        <dbReference type="ARBA" id="ARBA00022840"/>
    </source>
</evidence>
<dbReference type="InterPro" id="IPR003018">
    <property type="entry name" value="GAF"/>
</dbReference>
<dbReference type="GO" id="GO:0009881">
    <property type="term" value="F:photoreceptor activity"/>
    <property type="evidence" value="ECO:0007669"/>
    <property type="project" value="UniProtKB-KW"/>
</dbReference>
<dbReference type="InterPro" id="IPR000700">
    <property type="entry name" value="PAS-assoc_C"/>
</dbReference>
<feature type="domain" description="PAS" evidence="16">
    <location>
        <begin position="429"/>
        <end position="499"/>
    </location>
</feature>
<dbReference type="Pfam" id="PF01590">
    <property type="entry name" value="GAF"/>
    <property type="match status" value="1"/>
</dbReference>
<dbReference type="PROSITE" id="PS50113">
    <property type="entry name" value="PAC"/>
    <property type="match status" value="3"/>
</dbReference>
<dbReference type="GO" id="GO:0005524">
    <property type="term" value="F:ATP binding"/>
    <property type="evidence" value="ECO:0007669"/>
    <property type="project" value="UniProtKB-KW"/>
</dbReference>
<evidence type="ECO:0000256" key="7">
    <source>
        <dbReference type="ARBA" id="ARBA00022643"/>
    </source>
</evidence>
<dbReference type="NCBIfam" id="TIGR00229">
    <property type="entry name" value="sensory_box"/>
    <property type="match status" value="3"/>
</dbReference>
<dbReference type="SMART" id="SM00911">
    <property type="entry name" value="HWE_HK"/>
    <property type="match status" value="1"/>
</dbReference>
<evidence type="ECO:0000256" key="9">
    <source>
        <dbReference type="ARBA" id="ARBA00022737"/>
    </source>
</evidence>
<dbReference type="Proteomes" id="UP000189818">
    <property type="component" value="Unassembled WGS sequence"/>
</dbReference>
<dbReference type="Gene3D" id="3.30.450.20">
    <property type="entry name" value="PAS domain"/>
    <property type="match status" value="3"/>
</dbReference>
<evidence type="ECO:0000259" key="17">
    <source>
        <dbReference type="PROSITE" id="PS50113"/>
    </source>
</evidence>
<gene>
    <name evidence="18" type="ORF">SAMN06295920_11013</name>
</gene>
<feature type="domain" description="PAC" evidence="17">
    <location>
        <begin position="382"/>
        <end position="435"/>
    </location>
</feature>
<dbReference type="Pfam" id="PF07536">
    <property type="entry name" value="HWE_HK"/>
    <property type="match status" value="1"/>
</dbReference>
<keyword evidence="19" id="KW-1185">Reference proteome</keyword>
<keyword evidence="3" id="KW-0600">Photoreceptor protein</keyword>
<accession>A0A1T5FL76</accession>
<reference evidence="19" key="1">
    <citation type="submission" date="2017-02" db="EMBL/GenBank/DDBJ databases">
        <authorList>
            <person name="Varghese N."/>
            <person name="Submissions S."/>
        </authorList>
    </citation>
    <scope>NUCLEOTIDE SEQUENCE [LARGE SCALE GENOMIC DNA]</scope>
    <source>
        <strain evidence="19">UM2</strain>
    </source>
</reference>
<comment type="catalytic activity">
    <reaction evidence="1">
        <text>ATP + protein L-histidine = ADP + protein N-phospho-L-histidine.</text>
        <dbReference type="EC" id="2.7.13.3"/>
    </reaction>
</comment>
<keyword evidence="14" id="KW-0843">Virulence</keyword>
<dbReference type="SUPFAM" id="SSF55785">
    <property type="entry name" value="PYP-like sensor domain (PAS domain)"/>
    <property type="match status" value="3"/>
</dbReference>
<evidence type="ECO:0000256" key="8">
    <source>
        <dbReference type="ARBA" id="ARBA00022679"/>
    </source>
</evidence>
<keyword evidence="11" id="KW-0418">Kinase</keyword>
<evidence type="ECO:0000313" key="18">
    <source>
        <dbReference type="EMBL" id="SKB96837.1"/>
    </source>
</evidence>
<dbReference type="Gene3D" id="3.30.565.10">
    <property type="entry name" value="Histidine kinase-like ATPase, C-terminal domain"/>
    <property type="match status" value="1"/>
</dbReference>
<evidence type="ECO:0000256" key="11">
    <source>
        <dbReference type="ARBA" id="ARBA00022777"/>
    </source>
</evidence>
<dbReference type="SMART" id="SM00091">
    <property type="entry name" value="PAS"/>
    <property type="match status" value="3"/>
</dbReference>
<protein>
    <recommendedName>
        <fullName evidence="2">histidine kinase</fullName>
        <ecNumber evidence="2">2.7.13.3</ecNumber>
    </recommendedName>
</protein>
<dbReference type="RefSeq" id="WP_079649826.1">
    <property type="nucleotide sequence ID" value="NZ_FUYM01000010.1"/>
</dbReference>
<dbReference type="Pfam" id="PF08448">
    <property type="entry name" value="PAS_4"/>
    <property type="match status" value="1"/>
</dbReference>
<evidence type="ECO:0000256" key="13">
    <source>
        <dbReference type="ARBA" id="ARBA00022991"/>
    </source>
</evidence>
<organism evidence="18 19">
    <name type="scientific">Rhizorhabdus histidinilytica</name>
    <dbReference type="NCBI Taxonomy" id="439228"/>
    <lineage>
        <taxon>Bacteria</taxon>
        <taxon>Pseudomonadati</taxon>
        <taxon>Pseudomonadota</taxon>
        <taxon>Alphaproteobacteria</taxon>
        <taxon>Sphingomonadales</taxon>
        <taxon>Sphingomonadaceae</taxon>
        <taxon>Rhizorhabdus</taxon>
    </lineage>
</organism>
<evidence type="ECO:0000313" key="19">
    <source>
        <dbReference type="Proteomes" id="UP000189818"/>
    </source>
</evidence>
<keyword evidence="13" id="KW-0157">Chromophore</keyword>
<evidence type="ECO:0000256" key="10">
    <source>
        <dbReference type="ARBA" id="ARBA00022741"/>
    </source>
</evidence>
<evidence type="ECO:0000256" key="1">
    <source>
        <dbReference type="ARBA" id="ARBA00000085"/>
    </source>
</evidence>
<dbReference type="OrthoDB" id="9760752at2"/>
<dbReference type="InterPro" id="IPR000014">
    <property type="entry name" value="PAS"/>
</dbReference>
<dbReference type="PANTHER" id="PTHR41523">
    <property type="entry name" value="TWO-COMPONENT SYSTEM SENSOR PROTEIN"/>
    <property type="match status" value="1"/>
</dbReference>
<dbReference type="STRING" id="439228.SAMN06295920_11013"/>
<dbReference type="AlphaFoldDB" id="A0A1T5FL76"/>
<dbReference type="InterPro" id="IPR011102">
    <property type="entry name" value="Sig_transdc_His_kinase_HWE"/>
</dbReference>
<evidence type="ECO:0000256" key="2">
    <source>
        <dbReference type="ARBA" id="ARBA00012438"/>
    </source>
</evidence>
<dbReference type="SMART" id="SM00065">
    <property type="entry name" value="GAF"/>
    <property type="match status" value="1"/>
</dbReference>
<keyword evidence="4" id="KW-0597">Phosphoprotein</keyword>
<dbReference type="FunFam" id="3.30.450.20:FF:000099">
    <property type="entry name" value="Sensory box sensor histidine kinase"/>
    <property type="match status" value="1"/>
</dbReference>
<dbReference type="InterPro" id="IPR013655">
    <property type="entry name" value="PAS_fold_3"/>
</dbReference>
<keyword evidence="9" id="KW-0677">Repeat</keyword>
<dbReference type="SMART" id="SM00086">
    <property type="entry name" value="PAC"/>
    <property type="match status" value="3"/>
</dbReference>
<evidence type="ECO:0000256" key="6">
    <source>
        <dbReference type="ARBA" id="ARBA00022630"/>
    </source>
</evidence>
<dbReference type="InterPro" id="IPR035965">
    <property type="entry name" value="PAS-like_dom_sf"/>
</dbReference>
<evidence type="ECO:0000259" key="16">
    <source>
        <dbReference type="PROSITE" id="PS50112"/>
    </source>
</evidence>
<keyword evidence="15" id="KW-0675">Receptor</keyword>
<dbReference type="InterPro" id="IPR001610">
    <property type="entry name" value="PAC"/>
</dbReference>
<keyword evidence="8" id="KW-0808">Transferase</keyword>
<keyword evidence="6" id="KW-0285">Flavoprotein</keyword>
<evidence type="ECO:0000256" key="3">
    <source>
        <dbReference type="ARBA" id="ARBA00022543"/>
    </source>
</evidence>
<dbReference type="GO" id="GO:0004673">
    <property type="term" value="F:protein histidine kinase activity"/>
    <property type="evidence" value="ECO:0007669"/>
    <property type="project" value="UniProtKB-EC"/>
</dbReference>
<dbReference type="Pfam" id="PF08447">
    <property type="entry name" value="PAS_3"/>
    <property type="match status" value="2"/>
</dbReference>
<dbReference type="SUPFAM" id="SSF55781">
    <property type="entry name" value="GAF domain-like"/>
    <property type="match status" value="1"/>
</dbReference>
<dbReference type="CDD" id="cd00130">
    <property type="entry name" value="PAS"/>
    <property type="match status" value="3"/>
</dbReference>
<keyword evidence="7" id="KW-0288">FMN</keyword>
<dbReference type="PANTHER" id="PTHR41523:SF7">
    <property type="entry name" value="HISTIDINE KINASE"/>
    <property type="match status" value="1"/>
</dbReference>
<dbReference type="InterPro" id="IPR029016">
    <property type="entry name" value="GAF-like_dom_sf"/>
</dbReference>
<feature type="domain" description="PAC" evidence="17">
    <location>
        <begin position="251"/>
        <end position="304"/>
    </location>
</feature>
<evidence type="ECO:0000256" key="4">
    <source>
        <dbReference type="ARBA" id="ARBA00022553"/>
    </source>
</evidence>
<dbReference type="InterPro" id="IPR036890">
    <property type="entry name" value="HATPase_C_sf"/>
</dbReference>
<feature type="domain" description="PAC" evidence="17">
    <location>
        <begin position="501"/>
        <end position="554"/>
    </location>
</feature>
<evidence type="ECO:0000256" key="5">
    <source>
        <dbReference type="ARBA" id="ARBA00022606"/>
    </source>
</evidence>
<dbReference type="PROSITE" id="PS50112">
    <property type="entry name" value="PAS"/>
    <property type="match status" value="3"/>
</dbReference>